<dbReference type="RefSeq" id="WP_155364231.1">
    <property type="nucleotide sequence ID" value="NZ_CP043930.1"/>
</dbReference>
<dbReference type="NCBIfam" id="NF038074">
    <property type="entry name" value="fam_STM4014"/>
    <property type="match status" value="1"/>
</dbReference>
<organism evidence="1 2">
    <name type="scientific">Gimesia benthica</name>
    <dbReference type="NCBI Taxonomy" id="2608982"/>
    <lineage>
        <taxon>Bacteria</taxon>
        <taxon>Pseudomonadati</taxon>
        <taxon>Planctomycetota</taxon>
        <taxon>Planctomycetia</taxon>
        <taxon>Planctomycetales</taxon>
        <taxon>Planctomycetaceae</taxon>
        <taxon>Gimesia</taxon>
    </lineage>
</organism>
<evidence type="ECO:0000313" key="1">
    <source>
        <dbReference type="EMBL" id="QGQ23253.1"/>
    </source>
</evidence>
<sequence length="397" mass="44938">MSSQFVIIGNPENRRVHLFQQALESLGQPAARVVSYERLLQDVDCLRDIIRPGDIVRIESPGENFTVEKGLLARGVAAAEVEGNPFLSPRQIERLEYDHGLILHPRQWYMGYCSLLIQIGKCLSGIASIRLLNPPADIRELFDKRACHARCREAGCAVPESFPEIHTFEELLAFMQQRNERRVFLKLAHASSASGVVALHQNSRRIEAITSTELVNQDGQTRLYNSLKVRRYTDLREIRTLIDELCREGVHVERWMPKAALSHGRTFDLRVVVIAGQARHFVVRESRSPLTNLHLGNRRGDGERLQELLGADRWCALMEVCEQAAGVYPESFQVGVDLLLTPGFREALILELNAFGDLLPGILWEGEETYQSEISSLVTDYISVEYSRIAARVTRKI</sequence>
<dbReference type="KEGG" id="gim:F1728_11465"/>
<name>A0A6I6AAC4_9PLAN</name>
<dbReference type="InterPro" id="IPR047778">
    <property type="entry name" value="STM4014-like"/>
</dbReference>
<dbReference type="EMBL" id="CP043930">
    <property type="protein sequence ID" value="QGQ23253.1"/>
    <property type="molecule type" value="Genomic_DNA"/>
</dbReference>
<dbReference type="AlphaFoldDB" id="A0A6I6AAC4"/>
<proteinExistence type="predicted"/>
<dbReference type="SUPFAM" id="SSF56059">
    <property type="entry name" value="Glutathione synthetase ATP-binding domain-like"/>
    <property type="match status" value="1"/>
</dbReference>
<evidence type="ECO:0000313" key="2">
    <source>
        <dbReference type="Proteomes" id="UP000427281"/>
    </source>
</evidence>
<evidence type="ECO:0008006" key="3">
    <source>
        <dbReference type="Google" id="ProtNLM"/>
    </source>
</evidence>
<keyword evidence="2" id="KW-1185">Reference proteome</keyword>
<dbReference type="Gene3D" id="3.30.470.20">
    <property type="entry name" value="ATP-grasp fold, B domain"/>
    <property type="match status" value="1"/>
</dbReference>
<protein>
    <recommendedName>
        <fullName evidence="3">ATP-grasp domain-containing protein</fullName>
    </recommendedName>
</protein>
<dbReference type="Proteomes" id="UP000427281">
    <property type="component" value="Chromosome"/>
</dbReference>
<gene>
    <name evidence="1" type="ORF">F1728_11465</name>
</gene>
<accession>A0A6I6AAC4</accession>
<reference evidence="1 2" key="1">
    <citation type="submission" date="2019-09" db="EMBL/GenBank/DDBJ databases">
        <title>Gimesia benthica sp. nov., a novel bacterium isolated from deep-sea water of the Northwest Indian Ocean.</title>
        <authorList>
            <person name="Dai X."/>
        </authorList>
    </citation>
    <scope>NUCLEOTIDE SEQUENCE [LARGE SCALE GENOMIC DNA]</scope>
    <source>
        <strain evidence="1 2">E7</strain>
    </source>
</reference>